<accession>A0ABT8KLT2</accession>
<dbReference type="Proteomes" id="UP001172082">
    <property type="component" value="Unassembled WGS sequence"/>
</dbReference>
<protein>
    <recommendedName>
        <fullName evidence="4">Lipoprotein</fullName>
    </recommendedName>
</protein>
<keyword evidence="1" id="KW-1133">Transmembrane helix</keyword>
<organism evidence="2 3">
    <name type="scientific">Splendidivirga corallicola</name>
    <dbReference type="NCBI Taxonomy" id="3051826"/>
    <lineage>
        <taxon>Bacteria</taxon>
        <taxon>Pseudomonadati</taxon>
        <taxon>Bacteroidota</taxon>
        <taxon>Cytophagia</taxon>
        <taxon>Cytophagales</taxon>
        <taxon>Splendidivirgaceae</taxon>
        <taxon>Splendidivirga</taxon>
    </lineage>
</organism>
<name>A0ABT8KLT2_9BACT</name>
<evidence type="ECO:0000256" key="1">
    <source>
        <dbReference type="SAM" id="Phobius"/>
    </source>
</evidence>
<evidence type="ECO:0000313" key="2">
    <source>
        <dbReference type="EMBL" id="MDN5200520.1"/>
    </source>
</evidence>
<feature type="transmembrane region" description="Helical" evidence="1">
    <location>
        <begin position="48"/>
        <end position="66"/>
    </location>
</feature>
<evidence type="ECO:0000313" key="3">
    <source>
        <dbReference type="Proteomes" id="UP001172082"/>
    </source>
</evidence>
<evidence type="ECO:0008006" key="4">
    <source>
        <dbReference type="Google" id="ProtNLM"/>
    </source>
</evidence>
<keyword evidence="3" id="KW-1185">Reference proteome</keyword>
<proteinExistence type="predicted"/>
<dbReference type="EMBL" id="JAUJEA010000001">
    <property type="protein sequence ID" value="MDN5200520.1"/>
    <property type="molecule type" value="Genomic_DNA"/>
</dbReference>
<keyword evidence="1" id="KW-0472">Membrane</keyword>
<gene>
    <name evidence="2" type="ORF">QQ008_04085</name>
</gene>
<sequence>MKKFIAVLLIGTFVFTSCGRRVYLNEANKITISKKKTRSHRPRAKSDLAIALLIAIPNIIFFGSTIQNQRNR</sequence>
<reference evidence="2" key="1">
    <citation type="submission" date="2023-06" db="EMBL/GenBank/DDBJ databases">
        <title>Genomic of Parafulvivirga corallium.</title>
        <authorList>
            <person name="Wang G."/>
        </authorList>
    </citation>
    <scope>NUCLEOTIDE SEQUENCE</scope>
    <source>
        <strain evidence="2">BMA10</strain>
    </source>
</reference>
<dbReference type="RefSeq" id="WP_346750543.1">
    <property type="nucleotide sequence ID" value="NZ_JAUJEA010000001.1"/>
</dbReference>
<comment type="caution">
    <text evidence="2">The sequence shown here is derived from an EMBL/GenBank/DDBJ whole genome shotgun (WGS) entry which is preliminary data.</text>
</comment>
<keyword evidence="1" id="KW-0812">Transmembrane</keyword>
<dbReference type="PROSITE" id="PS51257">
    <property type="entry name" value="PROKAR_LIPOPROTEIN"/>
    <property type="match status" value="1"/>
</dbReference>